<dbReference type="Gene3D" id="3.30.200.20">
    <property type="entry name" value="Phosphorylase Kinase, domain 1"/>
    <property type="match status" value="1"/>
</dbReference>
<evidence type="ECO:0000259" key="6">
    <source>
        <dbReference type="PROSITE" id="PS50011"/>
    </source>
</evidence>
<proteinExistence type="predicted"/>
<evidence type="ECO:0000256" key="2">
    <source>
        <dbReference type="ARBA" id="ARBA00022679"/>
    </source>
</evidence>
<dbReference type="Proteomes" id="UP000092445">
    <property type="component" value="Unassembled WGS sequence"/>
</dbReference>
<evidence type="ECO:0000256" key="4">
    <source>
        <dbReference type="ARBA" id="ARBA00022777"/>
    </source>
</evidence>
<dbReference type="EnsemblMetazoa" id="GPAI044449-RA">
    <property type="protein sequence ID" value="GPAI044449-PA"/>
    <property type="gene ID" value="GPAI044449"/>
</dbReference>
<reference evidence="8" key="1">
    <citation type="submission" date="2014-03" db="EMBL/GenBank/DDBJ databases">
        <authorList>
            <person name="Aksoy S."/>
            <person name="Warren W."/>
            <person name="Wilson R.K."/>
        </authorList>
    </citation>
    <scope>NUCLEOTIDE SEQUENCE [LARGE SCALE GENOMIC DNA]</scope>
    <source>
        <strain evidence="8">IAEA</strain>
    </source>
</reference>
<dbReference type="InterPro" id="IPR000719">
    <property type="entry name" value="Prot_kinase_dom"/>
</dbReference>
<dbReference type="GO" id="GO:0005829">
    <property type="term" value="C:cytosol"/>
    <property type="evidence" value="ECO:0007669"/>
    <property type="project" value="TreeGrafter"/>
</dbReference>
<dbReference type="PANTHER" id="PTHR24353">
    <property type="entry name" value="CYCLIC NUCLEOTIDE-DEPENDENT PROTEIN KINASE"/>
    <property type="match status" value="1"/>
</dbReference>
<dbReference type="InterPro" id="IPR011009">
    <property type="entry name" value="Kinase-like_dom_sf"/>
</dbReference>
<reference evidence="7" key="2">
    <citation type="submission" date="2020-05" db="UniProtKB">
        <authorList>
            <consortium name="EnsemblMetazoa"/>
        </authorList>
    </citation>
    <scope>IDENTIFICATION</scope>
    <source>
        <strain evidence="7">IAEA</strain>
    </source>
</reference>
<evidence type="ECO:0000256" key="3">
    <source>
        <dbReference type="ARBA" id="ARBA00022741"/>
    </source>
</evidence>
<keyword evidence="3" id="KW-0547">Nucleotide-binding</keyword>
<evidence type="ECO:0000256" key="1">
    <source>
        <dbReference type="ARBA" id="ARBA00022527"/>
    </source>
</evidence>
<accession>A0A1B0AFZ1</accession>
<feature type="domain" description="Protein kinase" evidence="6">
    <location>
        <begin position="48"/>
        <end position="152"/>
    </location>
</feature>
<dbReference type="PROSITE" id="PS50011">
    <property type="entry name" value="PROTEIN_KINASE_DOM"/>
    <property type="match status" value="1"/>
</dbReference>
<dbReference type="STRING" id="7398.A0A1B0AFZ1"/>
<dbReference type="SUPFAM" id="SSF56112">
    <property type="entry name" value="Protein kinase-like (PK-like)"/>
    <property type="match status" value="1"/>
</dbReference>
<keyword evidence="8" id="KW-1185">Reference proteome</keyword>
<keyword evidence="5" id="KW-0067">ATP-binding</keyword>
<evidence type="ECO:0000313" key="7">
    <source>
        <dbReference type="EnsemblMetazoa" id="GPAI044449-PA"/>
    </source>
</evidence>
<sequence length="152" mass="18167">MYHYHHQQHRNEMTIEIKNLFRLIFVISLHLADIRRTWSTRTRQMLQFIDFIVRGTGTFGRVCLCRDRVTNQYCAMKILAMSDVIRLKQVEHVKNEKSILSEIDHPFLLNLEWSTKDNCCLYIIFEYVCGGELFTYLRNAGRFNTETCKQPK</sequence>
<evidence type="ECO:0000256" key="5">
    <source>
        <dbReference type="ARBA" id="ARBA00022840"/>
    </source>
</evidence>
<dbReference type="GO" id="GO:0004691">
    <property type="term" value="F:cAMP-dependent protein kinase activity"/>
    <property type="evidence" value="ECO:0007669"/>
    <property type="project" value="TreeGrafter"/>
</dbReference>
<dbReference type="GO" id="GO:0005524">
    <property type="term" value="F:ATP binding"/>
    <property type="evidence" value="ECO:0007669"/>
    <property type="project" value="UniProtKB-KW"/>
</dbReference>
<protein>
    <recommendedName>
        <fullName evidence="6">Protein kinase domain-containing protein</fullName>
    </recommendedName>
</protein>
<evidence type="ECO:0000313" key="8">
    <source>
        <dbReference type="Proteomes" id="UP000092445"/>
    </source>
</evidence>
<name>A0A1B0AFZ1_GLOPL</name>
<keyword evidence="4" id="KW-0418">Kinase</keyword>
<keyword evidence="1" id="KW-0723">Serine/threonine-protein kinase</keyword>
<dbReference type="AlphaFoldDB" id="A0A1B0AFZ1"/>
<dbReference type="GO" id="GO:0005952">
    <property type="term" value="C:cAMP-dependent protein kinase complex"/>
    <property type="evidence" value="ECO:0007669"/>
    <property type="project" value="TreeGrafter"/>
</dbReference>
<dbReference type="Pfam" id="PF00069">
    <property type="entry name" value="Pkinase"/>
    <property type="match status" value="1"/>
</dbReference>
<organism evidence="7 8">
    <name type="scientific">Glossina pallidipes</name>
    <name type="common">Tsetse fly</name>
    <dbReference type="NCBI Taxonomy" id="7398"/>
    <lineage>
        <taxon>Eukaryota</taxon>
        <taxon>Metazoa</taxon>
        <taxon>Ecdysozoa</taxon>
        <taxon>Arthropoda</taxon>
        <taxon>Hexapoda</taxon>
        <taxon>Insecta</taxon>
        <taxon>Pterygota</taxon>
        <taxon>Neoptera</taxon>
        <taxon>Endopterygota</taxon>
        <taxon>Diptera</taxon>
        <taxon>Brachycera</taxon>
        <taxon>Muscomorpha</taxon>
        <taxon>Hippoboscoidea</taxon>
        <taxon>Glossinidae</taxon>
        <taxon>Glossina</taxon>
    </lineage>
</organism>
<dbReference type="PANTHER" id="PTHR24353:SF37">
    <property type="entry name" value="CAMP-DEPENDENT PROTEIN KINASE CATALYTIC SUBUNIT PRKX"/>
    <property type="match status" value="1"/>
</dbReference>
<dbReference type="VEuPathDB" id="VectorBase:GPAI044449"/>
<keyword evidence="2" id="KW-0808">Transferase</keyword>